<dbReference type="RefSeq" id="XP_009493971.1">
    <property type="nucleotide sequence ID" value="XM_009495696.1"/>
</dbReference>
<dbReference type="EMBL" id="KB932202">
    <property type="protein sequence ID" value="KCV72393.1"/>
    <property type="molecule type" value="Genomic_DNA"/>
</dbReference>
<dbReference type="Proteomes" id="UP000030693">
    <property type="component" value="Unassembled WGS sequence"/>
</dbReference>
<proteinExistence type="predicted"/>
<evidence type="ECO:0000313" key="1">
    <source>
        <dbReference type="EMBL" id="KCV72393.1"/>
    </source>
</evidence>
<name>A0A058ZEP5_FONAL</name>
<evidence type="ECO:0000313" key="2">
    <source>
        <dbReference type="Proteomes" id="UP000030693"/>
    </source>
</evidence>
<accession>A0A058ZEP5</accession>
<gene>
    <name evidence="1" type="ORF">H696_01788</name>
</gene>
<organism evidence="1">
    <name type="scientific">Fonticula alba</name>
    <name type="common">Slime mold</name>
    <dbReference type="NCBI Taxonomy" id="691883"/>
    <lineage>
        <taxon>Eukaryota</taxon>
        <taxon>Rotosphaerida</taxon>
        <taxon>Fonticulaceae</taxon>
        <taxon>Fonticula</taxon>
    </lineage>
</organism>
<reference evidence="1" key="1">
    <citation type="submission" date="2013-04" db="EMBL/GenBank/DDBJ databases">
        <title>The Genome Sequence of Fonticula alba ATCC 38817.</title>
        <authorList>
            <consortium name="The Broad Institute Genomics Platform"/>
            <person name="Russ C."/>
            <person name="Cuomo C."/>
            <person name="Burger G."/>
            <person name="Gray M.W."/>
            <person name="Holland P.W.H."/>
            <person name="King N."/>
            <person name="Lang F.B.F."/>
            <person name="Roger A.J."/>
            <person name="Ruiz-Trillo I."/>
            <person name="Brown M."/>
            <person name="Walker B."/>
            <person name="Young S."/>
            <person name="Zeng Q."/>
            <person name="Gargeya S."/>
            <person name="Fitzgerald M."/>
            <person name="Haas B."/>
            <person name="Abouelleil A."/>
            <person name="Allen A.W."/>
            <person name="Alvarado L."/>
            <person name="Arachchi H.M."/>
            <person name="Berlin A.M."/>
            <person name="Chapman S.B."/>
            <person name="Gainer-Dewar J."/>
            <person name="Goldberg J."/>
            <person name="Griggs A."/>
            <person name="Gujja S."/>
            <person name="Hansen M."/>
            <person name="Howarth C."/>
            <person name="Imamovic A."/>
            <person name="Ireland A."/>
            <person name="Larimer J."/>
            <person name="McCowan C."/>
            <person name="Murphy C."/>
            <person name="Pearson M."/>
            <person name="Poon T.W."/>
            <person name="Priest M."/>
            <person name="Roberts A."/>
            <person name="Saif S."/>
            <person name="Shea T."/>
            <person name="Sisk P."/>
            <person name="Sykes S."/>
            <person name="Wortman J."/>
            <person name="Nusbaum C."/>
            <person name="Birren B."/>
        </authorList>
    </citation>
    <scope>NUCLEOTIDE SEQUENCE [LARGE SCALE GENOMIC DNA]</scope>
    <source>
        <strain evidence="1">ATCC 38817</strain>
    </source>
</reference>
<protein>
    <submittedName>
        <fullName evidence="1">Uncharacterized protein</fullName>
    </submittedName>
</protein>
<sequence>MTRGHGTAGTTVVVTAVVTGSHSTASIMVMVPGVVGCASGIPAMMVTAMMSRVEVHRATSSNRGSALGRDKLQQSLRALGSALNGSGVRVAALEGQQR</sequence>
<dbReference type="AlphaFoldDB" id="A0A058ZEP5"/>
<keyword evidence="2" id="KW-1185">Reference proteome</keyword>
<dbReference type="GeneID" id="20526513"/>